<keyword evidence="2" id="KW-0812">Transmembrane</keyword>
<dbReference type="AlphaFoldDB" id="A0A9P8VCJ0"/>
<evidence type="ECO:0000313" key="3">
    <source>
        <dbReference type="EMBL" id="KAH6687207.1"/>
    </source>
</evidence>
<dbReference type="EMBL" id="JAGSXJ010000011">
    <property type="protein sequence ID" value="KAH6687207.1"/>
    <property type="molecule type" value="Genomic_DNA"/>
</dbReference>
<dbReference type="OrthoDB" id="5080136at2759"/>
<dbReference type="Proteomes" id="UP000770015">
    <property type="component" value="Unassembled WGS sequence"/>
</dbReference>
<accession>A0A9P8VCJ0</accession>
<feature type="transmembrane region" description="Helical" evidence="2">
    <location>
        <begin position="59"/>
        <end position="84"/>
    </location>
</feature>
<evidence type="ECO:0000313" key="4">
    <source>
        <dbReference type="Proteomes" id="UP000770015"/>
    </source>
</evidence>
<comment type="caution">
    <text evidence="3">The sequence shown here is derived from an EMBL/GenBank/DDBJ whole genome shotgun (WGS) entry which is preliminary data.</text>
</comment>
<gene>
    <name evidence="3" type="ORF">F5X68DRAFT_275777</name>
</gene>
<evidence type="ECO:0000256" key="2">
    <source>
        <dbReference type="SAM" id="Phobius"/>
    </source>
</evidence>
<keyword evidence="2" id="KW-1133">Transmembrane helix</keyword>
<organism evidence="3 4">
    <name type="scientific">Plectosphaerella plurivora</name>
    <dbReference type="NCBI Taxonomy" id="936078"/>
    <lineage>
        <taxon>Eukaryota</taxon>
        <taxon>Fungi</taxon>
        <taxon>Dikarya</taxon>
        <taxon>Ascomycota</taxon>
        <taxon>Pezizomycotina</taxon>
        <taxon>Sordariomycetes</taxon>
        <taxon>Hypocreomycetidae</taxon>
        <taxon>Glomerellales</taxon>
        <taxon>Plectosphaerellaceae</taxon>
        <taxon>Plectosphaerella</taxon>
    </lineage>
</organism>
<sequence length="353" mass="38058">MSDADGNANNTEIIGDGTTGANRTDDGAKDELTEASGLASLPSDAAATSSMTGITTGQAVGIGFGSAIGGVFLLLAVGLFFHFIRKGNLSRKRRPQPVPPDSAALDLLEQPLAHETIRKDMRSLQTGIKNFVDNYFRFEKVILDAAGEAQIQALAGRPSQDSKSSWSDALGDPSLQPLMTRAIISRALFAMIDPKYDGNITLLPPDLKGAYQSLHDTGPSSRRSIDVHQRTRLLSLWRRISGHLLSPSERPDQNQVEGVADEIAAALAPLRHQKSGNYHAVLRTLVASAAKLGMNLFEQPHEWRALWSTSHSGKRGVAVFPGLSFITEVQPSDKGHGFEAVNSMRVCKVVIEE</sequence>
<keyword evidence="2" id="KW-0472">Membrane</keyword>
<protein>
    <submittedName>
        <fullName evidence="3">Uncharacterized protein</fullName>
    </submittedName>
</protein>
<reference evidence="3" key="1">
    <citation type="journal article" date="2021" name="Nat. Commun.">
        <title>Genetic determinants of endophytism in the Arabidopsis root mycobiome.</title>
        <authorList>
            <person name="Mesny F."/>
            <person name="Miyauchi S."/>
            <person name="Thiergart T."/>
            <person name="Pickel B."/>
            <person name="Atanasova L."/>
            <person name="Karlsson M."/>
            <person name="Huettel B."/>
            <person name="Barry K.W."/>
            <person name="Haridas S."/>
            <person name="Chen C."/>
            <person name="Bauer D."/>
            <person name="Andreopoulos W."/>
            <person name="Pangilinan J."/>
            <person name="LaButti K."/>
            <person name="Riley R."/>
            <person name="Lipzen A."/>
            <person name="Clum A."/>
            <person name="Drula E."/>
            <person name="Henrissat B."/>
            <person name="Kohler A."/>
            <person name="Grigoriev I.V."/>
            <person name="Martin F.M."/>
            <person name="Hacquard S."/>
        </authorList>
    </citation>
    <scope>NUCLEOTIDE SEQUENCE</scope>
    <source>
        <strain evidence="3">MPI-SDFR-AT-0117</strain>
    </source>
</reference>
<proteinExistence type="predicted"/>
<evidence type="ECO:0000256" key="1">
    <source>
        <dbReference type="SAM" id="MobiDB-lite"/>
    </source>
</evidence>
<feature type="region of interest" description="Disordered" evidence="1">
    <location>
        <begin position="1"/>
        <end position="28"/>
    </location>
</feature>
<keyword evidence="4" id="KW-1185">Reference proteome</keyword>
<name>A0A9P8VCJ0_9PEZI</name>